<comment type="catalytic activity">
    <reaction evidence="4">
        <text>(S)-malate = fumarate + H2O</text>
        <dbReference type="Rhea" id="RHEA:12460"/>
        <dbReference type="ChEBI" id="CHEBI:15377"/>
        <dbReference type="ChEBI" id="CHEBI:15589"/>
        <dbReference type="ChEBI" id="CHEBI:29806"/>
        <dbReference type="EC" id="4.2.1.2"/>
    </reaction>
</comment>
<comment type="subcellular location">
    <subcellularLocation>
        <location evidence="4">Cytoplasm</location>
    </subcellularLocation>
</comment>
<dbReference type="PANTHER" id="PTHR11444">
    <property type="entry name" value="ASPARTATEAMMONIA/ARGININOSUCCINATE/ADENYLOSUCCINATE LYASE"/>
    <property type="match status" value="1"/>
</dbReference>
<feature type="site" description="Important for catalytic activity" evidence="4">
    <location>
        <position position="324"/>
    </location>
</feature>
<dbReference type="InterPro" id="IPR022761">
    <property type="entry name" value="Fumarate_lyase_N"/>
</dbReference>
<dbReference type="InterPro" id="IPR018951">
    <property type="entry name" value="Fumarase_C_C"/>
</dbReference>
<dbReference type="EMBL" id="CP047418">
    <property type="protein sequence ID" value="QLL77484.1"/>
    <property type="molecule type" value="Genomic_DNA"/>
</dbReference>
<dbReference type="SUPFAM" id="SSF48557">
    <property type="entry name" value="L-aspartase-like"/>
    <property type="match status" value="1"/>
</dbReference>
<dbReference type="Proteomes" id="UP000510886">
    <property type="component" value="Chromosome"/>
</dbReference>
<comment type="pathway">
    <text evidence="4">Carbohydrate metabolism; tricarboxylic acid cycle; (S)-malate from fumarate: step 1/1.</text>
</comment>
<feature type="binding site" evidence="4">
    <location>
        <position position="312"/>
    </location>
    <ligand>
        <name>substrate</name>
    </ligand>
</feature>
<dbReference type="PRINTS" id="PR00145">
    <property type="entry name" value="ARGSUCLYASE"/>
</dbReference>
<feature type="binding site" description="in site B" evidence="4">
    <location>
        <begin position="123"/>
        <end position="126"/>
    </location>
    <ligand>
        <name>substrate</name>
    </ligand>
</feature>
<dbReference type="RefSeq" id="WP_180849333.1">
    <property type="nucleotide sequence ID" value="NZ_CP047418.1"/>
</dbReference>
<dbReference type="GO" id="GO:0006099">
    <property type="term" value="P:tricarboxylic acid cycle"/>
    <property type="evidence" value="ECO:0007669"/>
    <property type="project" value="UniProtKB-UniRule"/>
</dbReference>
<evidence type="ECO:0000256" key="1">
    <source>
        <dbReference type="ARBA" id="ARBA00001494"/>
    </source>
</evidence>
<comment type="subunit">
    <text evidence="4">Homotetramer.</text>
</comment>
<keyword evidence="4" id="KW-0963">Cytoplasm</keyword>
<dbReference type="PANTHER" id="PTHR11444:SF1">
    <property type="entry name" value="FUMARATE HYDRATASE, MITOCHONDRIAL"/>
    <property type="match status" value="1"/>
</dbReference>
<dbReference type="KEGG" id="lsw:GTO87_01915"/>
<comment type="catalytic activity">
    <reaction evidence="1">
        <text>L-aspartate = fumarate + NH4(+)</text>
        <dbReference type="Rhea" id="RHEA:16601"/>
        <dbReference type="ChEBI" id="CHEBI:28938"/>
        <dbReference type="ChEBI" id="CHEBI:29806"/>
        <dbReference type="ChEBI" id="CHEBI:29991"/>
        <dbReference type="EC" id="4.3.1.1"/>
    </reaction>
</comment>
<comment type="miscellaneous">
    <text evidence="4">There are 2 substrate-binding sites: the catalytic A site, and the non-catalytic B site that may play a role in the transfer of substrate or product between the active site and the solvent. Alternatively, the B site may bind allosteric effectors.</text>
</comment>
<dbReference type="InterPro" id="IPR000362">
    <property type="entry name" value="Fumarate_lyase_fam"/>
</dbReference>
<dbReference type="EC" id="4.2.1.2" evidence="4"/>
<evidence type="ECO:0000256" key="4">
    <source>
        <dbReference type="HAMAP-Rule" id="MF_00743"/>
    </source>
</evidence>
<keyword evidence="3 4" id="KW-0456">Lyase</keyword>
<dbReference type="FunFam" id="1.10.275.10:FF:000001">
    <property type="entry name" value="Fumarate hydratase, mitochondrial"/>
    <property type="match status" value="1"/>
</dbReference>
<proteinExistence type="inferred from homology"/>
<evidence type="ECO:0000256" key="2">
    <source>
        <dbReference type="ARBA" id="ARBA00009084"/>
    </source>
</evidence>
<dbReference type="GO" id="GO:0006108">
    <property type="term" value="P:malate metabolic process"/>
    <property type="evidence" value="ECO:0007669"/>
    <property type="project" value="TreeGrafter"/>
</dbReference>
<feature type="binding site" evidence="4">
    <location>
        <position position="180"/>
    </location>
    <ligand>
        <name>substrate</name>
    </ligand>
</feature>
<feature type="binding site" evidence="4">
    <location>
        <begin position="317"/>
        <end position="319"/>
    </location>
    <ligand>
        <name>substrate</name>
    </ligand>
</feature>
<protein>
    <recommendedName>
        <fullName evidence="4">Fumarate hydratase class II</fullName>
        <shortName evidence="4">Fumarase C</shortName>
        <ecNumber evidence="4">4.2.1.2</ecNumber>
    </recommendedName>
    <alternativeName>
        <fullName evidence="4">Aerobic fumarase</fullName>
    </alternativeName>
    <alternativeName>
        <fullName evidence="4">Iron-independent fumarase</fullName>
    </alternativeName>
</protein>
<dbReference type="UniPathway" id="UPA00223">
    <property type="reaction ID" value="UER01007"/>
</dbReference>
<comment type="function">
    <text evidence="4">Involved in the TCA cycle. Catalyzes the stereospecific interconversion of fumarate to L-malate.</text>
</comment>
<evidence type="ECO:0000259" key="6">
    <source>
        <dbReference type="Pfam" id="PF10415"/>
    </source>
</evidence>
<dbReference type="Gene3D" id="1.10.275.10">
    <property type="entry name" value="Fumarase/aspartase (N-terminal domain)"/>
    <property type="match status" value="1"/>
</dbReference>
<feature type="active site" evidence="4">
    <location>
        <position position="311"/>
    </location>
</feature>
<accession>A0A7H9EIM0</accession>
<name>A0A7H9EIM0_9LACO</name>
<dbReference type="HAMAP" id="MF_00743">
    <property type="entry name" value="FumaraseC"/>
    <property type="match status" value="1"/>
</dbReference>
<dbReference type="GO" id="GO:0005737">
    <property type="term" value="C:cytoplasm"/>
    <property type="evidence" value="ECO:0007669"/>
    <property type="project" value="UniProtKB-SubCell"/>
</dbReference>
<dbReference type="Gene3D" id="1.10.40.30">
    <property type="entry name" value="Fumarase/aspartase (C-terminal domain)"/>
    <property type="match status" value="1"/>
</dbReference>
<gene>
    <name evidence="4" type="primary">fumC</name>
    <name evidence="7" type="ORF">GTO87_01915</name>
</gene>
<evidence type="ECO:0000313" key="7">
    <source>
        <dbReference type="EMBL" id="QLL77484.1"/>
    </source>
</evidence>
<dbReference type="InterPro" id="IPR024083">
    <property type="entry name" value="Fumarase/histidase_N"/>
</dbReference>
<keyword evidence="4" id="KW-0816">Tricarboxylic acid cycle</keyword>
<dbReference type="InterPro" id="IPR008948">
    <property type="entry name" value="L-Aspartase-like"/>
</dbReference>
<dbReference type="PROSITE" id="PS00163">
    <property type="entry name" value="FUMARATE_LYASES"/>
    <property type="match status" value="1"/>
</dbReference>
<dbReference type="PRINTS" id="PR00149">
    <property type="entry name" value="FUMRATELYASE"/>
</dbReference>
<feature type="domain" description="Fumarate lyase N-terminal" evidence="5">
    <location>
        <begin position="13"/>
        <end position="335"/>
    </location>
</feature>
<feature type="binding site" evidence="4">
    <location>
        <begin position="97"/>
        <end position="99"/>
    </location>
    <ligand>
        <name>substrate</name>
    </ligand>
</feature>
<dbReference type="InterPro" id="IPR005677">
    <property type="entry name" value="Fum_hydII"/>
</dbReference>
<feature type="active site" description="Proton donor/acceptor" evidence="4">
    <location>
        <position position="181"/>
    </location>
</feature>
<dbReference type="GO" id="GO:0008797">
    <property type="term" value="F:aspartate ammonia-lyase activity"/>
    <property type="evidence" value="ECO:0007669"/>
    <property type="project" value="UniProtKB-EC"/>
</dbReference>
<evidence type="ECO:0000256" key="3">
    <source>
        <dbReference type="ARBA" id="ARBA00023239"/>
    </source>
</evidence>
<sequence>MEYREEHDSLGIIKVPKTALWGAQTERSRHNFAVGPVMPELVVRALINIKKAAARVNKQLGQLDERRTLLIEQACDQILAMPEMMSSFPLKVYQTGSGTQSNMNVNEVISHVAHELDPHLLIHPNDHVNMAQSSNDTFPTAMQIAAFQETKRVLTVLEKVDQTLKGKQEEFWQVVKIGRTHLQDAVPMTFGQEISGWRAALNHSRQALQANLMLLAELPIGGTAIGTGLNVPEGFDQAMVTELGKIYRLKLVCAPNKFQGLANHTGINIIHGIFKSLASDLIKIGNDIRFLASGPRAGYEELVIPANEPGSSIMPGKVNPTQIEALTMAAATVMGNDTTITFAASQGNFEMNVYKPVIIQAFLASADLLAGVTASFEEHCLRGLTVNQQRMHELVDNSLMLVTALSPHIGYEKSAEIALTAQHQQLTLRQAALQSGYLTADEYDQWIEPLAMTNSQCID</sequence>
<organism evidence="7 8">
    <name type="scientific">Ligilactobacillus saerimneri</name>
    <dbReference type="NCBI Taxonomy" id="228229"/>
    <lineage>
        <taxon>Bacteria</taxon>
        <taxon>Bacillati</taxon>
        <taxon>Bacillota</taxon>
        <taxon>Bacilli</taxon>
        <taxon>Lactobacillales</taxon>
        <taxon>Lactobacillaceae</taxon>
        <taxon>Ligilactobacillus</taxon>
    </lineage>
</organism>
<dbReference type="Pfam" id="PF00206">
    <property type="entry name" value="Lyase_1"/>
    <property type="match status" value="1"/>
</dbReference>
<comment type="similarity">
    <text evidence="2 4">Belongs to the class-II fumarase/aspartase family. Fumarase subfamily.</text>
</comment>
<evidence type="ECO:0000259" key="5">
    <source>
        <dbReference type="Pfam" id="PF00206"/>
    </source>
</evidence>
<dbReference type="CDD" id="cd01362">
    <property type="entry name" value="Fumarase_classII"/>
    <property type="match status" value="1"/>
</dbReference>
<dbReference type="FunFam" id="1.20.200.10:FF:000001">
    <property type="entry name" value="Fumarate hydratase, mitochondrial"/>
    <property type="match status" value="1"/>
</dbReference>
<dbReference type="GO" id="GO:0004333">
    <property type="term" value="F:fumarate hydratase activity"/>
    <property type="evidence" value="ECO:0007669"/>
    <property type="project" value="UniProtKB-UniRule"/>
</dbReference>
<dbReference type="GO" id="GO:0006106">
    <property type="term" value="P:fumarate metabolic process"/>
    <property type="evidence" value="ECO:0007669"/>
    <property type="project" value="InterPro"/>
</dbReference>
<evidence type="ECO:0000313" key="8">
    <source>
        <dbReference type="Proteomes" id="UP000510886"/>
    </source>
</evidence>
<dbReference type="InterPro" id="IPR020557">
    <property type="entry name" value="Fumarate_lyase_CS"/>
</dbReference>
<feature type="domain" description="Fumarase C C-terminal" evidence="6">
    <location>
        <begin position="401"/>
        <end position="454"/>
    </location>
</feature>
<dbReference type="Pfam" id="PF10415">
    <property type="entry name" value="FumaraseC_C"/>
    <property type="match status" value="1"/>
</dbReference>
<reference evidence="7 8" key="1">
    <citation type="submission" date="2020-01" db="EMBL/GenBank/DDBJ databases">
        <title>Complete and circular genome sequences of six lactobacillus isolates from horses.</title>
        <authorList>
            <person name="Hassan H.M."/>
        </authorList>
    </citation>
    <scope>NUCLEOTIDE SEQUENCE [LARGE SCALE GENOMIC DNA]</scope>
    <source>
        <strain evidence="7 8">1A</strain>
    </source>
</reference>
<feature type="binding site" evidence="4">
    <location>
        <begin position="133"/>
        <end position="135"/>
    </location>
    <ligand>
        <name>substrate</name>
    </ligand>
</feature>
<dbReference type="AlphaFoldDB" id="A0A7H9EIM0"/>
<dbReference type="FunFam" id="1.10.40.30:FF:000002">
    <property type="entry name" value="Fumarate hydratase class II"/>
    <property type="match status" value="1"/>
</dbReference>
<dbReference type="Gene3D" id="1.20.200.10">
    <property type="entry name" value="Fumarase/aspartase (Central domain)"/>
    <property type="match status" value="1"/>
</dbReference>